<dbReference type="Gene3D" id="1.10.238.10">
    <property type="entry name" value="EF-hand"/>
    <property type="match status" value="1"/>
</dbReference>
<dbReference type="PROSITE" id="PS50222">
    <property type="entry name" value="EF_HAND_2"/>
    <property type="match status" value="1"/>
</dbReference>
<dbReference type="Pfam" id="PF13499">
    <property type="entry name" value="EF-hand_7"/>
    <property type="match status" value="1"/>
</dbReference>
<dbReference type="PANTHER" id="PTHR24171:SF9">
    <property type="entry name" value="ANKYRIN REPEAT DOMAIN-CONTAINING PROTEIN 39"/>
    <property type="match status" value="1"/>
</dbReference>
<dbReference type="Pfam" id="PF00023">
    <property type="entry name" value="Ank"/>
    <property type="match status" value="1"/>
</dbReference>
<feature type="repeat" description="ANK" evidence="4">
    <location>
        <begin position="5"/>
        <end position="37"/>
    </location>
</feature>
<proteinExistence type="predicted"/>
<dbReference type="InterPro" id="IPR011992">
    <property type="entry name" value="EF-hand-dom_pair"/>
</dbReference>
<dbReference type="SMART" id="SM00248">
    <property type="entry name" value="ANK"/>
    <property type="match status" value="4"/>
</dbReference>
<dbReference type="InterPro" id="IPR036770">
    <property type="entry name" value="Ankyrin_rpt-contain_sf"/>
</dbReference>
<dbReference type="PROSITE" id="PS00018">
    <property type="entry name" value="EF_HAND_1"/>
    <property type="match status" value="1"/>
</dbReference>
<evidence type="ECO:0000256" key="2">
    <source>
        <dbReference type="ARBA" id="ARBA00022837"/>
    </source>
</evidence>
<feature type="repeat" description="ANK" evidence="4">
    <location>
        <begin position="106"/>
        <end position="138"/>
    </location>
</feature>
<evidence type="ECO:0000256" key="3">
    <source>
        <dbReference type="ARBA" id="ARBA00023043"/>
    </source>
</evidence>
<feature type="repeat" description="ANK" evidence="4">
    <location>
        <begin position="73"/>
        <end position="105"/>
    </location>
</feature>
<name>A0A7S1HT47_9EUGL</name>
<dbReference type="PROSITE" id="PS50297">
    <property type="entry name" value="ANK_REP_REGION"/>
    <property type="match status" value="3"/>
</dbReference>
<sequence length="239" mass="26984">MALAEKDELLHVATSEGDYTAVERLLVQGAYADAEDEHGETCLYLASELGQYEMVRSLIKFGADVERTNANHDRNTALHVACLNGHVDIATYLIDSGAQVDAKNAQLHTPLHLACLHGRKVLANILIGRGAEIHSIDMDGQRPIDLMNVSHIPEDIERNIGRCVVSDRQLRHLFDSCDVNENGSISRREMHRLYDEYEQFGVVRTKWEIDETITKVTLRKDDRVTFQEFSILMLQLSKA</sequence>
<dbReference type="EMBL" id="HBGA01004515">
    <property type="protein sequence ID" value="CAD8990461.1"/>
    <property type="molecule type" value="Transcribed_RNA"/>
</dbReference>
<dbReference type="Pfam" id="PF12796">
    <property type="entry name" value="Ank_2"/>
    <property type="match status" value="1"/>
</dbReference>
<evidence type="ECO:0000259" key="5">
    <source>
        <dbReference type="PROSITE" id="PS50222"/>
    </source>
</evidence>
<accession>A0A7S1HT47</accession>
<keyword evidence="3 4" id="KW-0040">ANK repeat</keyword>
<keyword evidence="2" id="KW-0106">Calcium</keyword>
<organism evidence="6">
    <name type="scientific">Eutreptiella gymnastica</name>
    <dbReference type="NCBI Taxonomy" id="73025"/>
    <lineage>
        <taxon>Eukaryota</taxon>
        <taxon>Discoba</taxon>
        <taxon>Euglenozoa</taxon>
        <taxon>Euglenida</taxon>
        <taxon>Spirocuta</taxon>
        <taxon>Euglenophyceae</taxon>
        <taxon>Eutreptiales</taxon>
        <taxon>Eutreptiaceae</taxon>
        <taxon>Eutreptiella</taxon>
    </lineage>
</organism>
<dbReference type="SUPFAM" id="SSF47473">
    <property type="entry name" value="EF-hand"/>
    <property type="match status" value="1"/>
</dbReference>
<dbReference type="AlphaFoldDB" id="A0A7S1HT47"/>
<dbReference type="Gene3D" id="1.25.40.20">
    <property type="entry name" value="Ankyrin repeat-containing domain"/>
    <property type="match status" value="2"/>
</dbReference>
<protein>
    <recommendedName>
        <fullName evidence="5">EF-hand domain-containing protein</fullName>
    </recommendedName>
</protein>
<evidence type="ECO:0000256" key="1">
    <source>
        <dbReference type="ARBA" id="ARBA00022737"/>
    </source>
</evidence>
<gene>
    <name evidence="6" type="ORF">EGYM00392_LOCUS1503</name>
</gene>
<feature type="domain" description="EF-hand" evidence="5">
    <location>
        <begin position="165"/>
        <end position="200"/>
    </location>
</feature>
<keyword evidence="1" id="KW-0677">Repeat</keyword>
<feature type="repeat" description="ANK" evidence="4">
    <location>
        <begin position="38"/>
        <end position="70"/>
    </location>
</feature>
<reference evidence="6" key="1">
    <citation type="submission" date="2021-01" db="EMBL/GenBank/DDBJ databases">
        <authorList>
            <person name="Corre E."/>
            <person name="Pelletier E."/>
            <person name="Niang G."/>
            <person name="Scheremetjew M."/>
            <person name="Finn R."/>
            <person name="Kale V."/>
            <person name="Holt S."/>
            <person name="Cochrane G."/>
            <person name="Meng A."/>
            <person name="Brown T."/>
            <person name="Cohen L."/>
        </authorList>
    </citation>
    <scope>NUCLEOTIDE SEQUENCE</scope>
    <source>
        <strain evidence="6">NIES-381</strain>
    </source>
</reference>
<dbReference type="InterPro" id="IPR002110">
    <property type="entry name" value="Ankyrin_rpt"/>
</dbReference>
<evidence type="ECO:0000256" key="4">
    <source>
        <dbReference type="PROSITE-ProRule" id="PRU00023"/>
    </source>
</evidence>
<dbReference type="PROSITE" id="PS50088">
    <property type="entry name" value="ANK_REPEAT"/>
    <property type="match status" value="4"/>
</dbReference>
<evidence type="ECO:0000313" key="6">
    <source>
        <dbReference type="EMBL" id="CAD8990461.1"/>
    </source>
</evidence>
<dbReference type="InterPro" id="IPR002048">
    <property type="entry name" value="EF_hand_dom"/>
</dbReference>
<dbReference type="SUPFAM" id="SSF48403">
    <property type="entry name" value="Ankyrin repeat"/>
    <property type="match status" value="1"/>
</dbReference>
<dbReference type="PANTHER" id="PTHR24171">
    <property type="entry name" value="ANKYRIN REPEAT DOMAIN-CONTAINING PROTEIN 39-RELATED"/>
    <property type="match status" value="1"/>
</dbReference>
<dbReference type="InterPro" id="IPR018247">
    <property type="entry name" value="EF_Hand_1_Ca_BS"/>
</dbReference>
<dbReference type="GO" id="GO:0005509">
    <property type="term" value="F:calcium ion binding"/>
    <property type="evidence" value="ECO:0007669"/>
    <property type="project" value="InterPro"/>
</dbReference>